<evidence type="ECO:0000256" key="1">
    <source>
        <dbReference type="ARBA" id="ARBA00022679"/>
    </source>
</evidence>
<feature type="domain" description="Rhodanese" evidence="3">
    <location>
        <begin position="176"/>
        <end position="302"/>
    </location>
</feature>
<dbReference type="Gene3D" id="3.40.250.10">
    <property type="entry name" value="Rhodanese-like domain"/>
    <property type="match status" value="2"/>
</dbReference>
<dbReference type="EMBL" id="JH795875">
    <property type="protein sequence ID" value="EJT97953.1"/>
    <property type="molecule type" value="Genomic_DNA"/>
</dbReference>
<dbReference type="RefSeq" id="XP_040624851.1">
    <property type="nucleotide sequence ID" value="XM_040769242.1"/>
</dbReference>
<dbReference type="PANTHER" id="PTHR11364:SF27">
    <property type="entry name" value="SULFURTRANSFERASE"/>
    <property type="match status" value="1"/>
</dbReference>
<gene>
    <name evidence="4" type="ORF">DACRYDRAFT_111470</name>
</gene>
<dbReference type="GeneID" id="63684304"/>
<reference evidence="4 5" key="1">
    <citation type="journal article" date="2012" name="Science">
        <title>The Paleozoic origin of enzymatic lignin decomposition reconstructed from 31 fungal genomes.</title>
        <authorList>
            <person name="Floudas D."/>
            <person name="Binder M."/>
            <person name="Riley R."/>
            <person name="Barry K."/>
            <person name="Blanchette R.A."/>
            <person name="Henrissat B."/>
            <person name="Martinez A.T."/>
            <person name="Otillar R."/>
            <person name="Spatafora J.W."/>
            <person name="Yadav J.S."/>
            <person name="Aerts A."/>
            <person name="Benoit I."/>
            <person name="Boyd A."/>
            <person name="Carlson A."/>
            <person name="Copeland A."/>
            <person name="Coutinho P.M."/>
            <person name="de Vries R.P."/>
            <person name="Ferreira P."/>
            <person name="Findley K."/>
            <person name="Foster B."/>
            <person name="Gaskell J."/>
            <person name="Glotzer D."/>
            <person name="Gorecki P."/>
            <person name="Heitman J."/>
            <person name="Hesse C."/>
            <person name="Hori C."/>
            <person name="Igarashi K."/>
            <person name="Jurgens J.A."/>
            <person name="Kallen N."/>
            <person name="Kersten P."/>
            <person name="Kohler A."/>
            <person name="Kuees U."/>
            <person name="Kumar T.K.A."/>
            <person name="Kuo A."/>
            <person name="LaButti K."/>
            <person name="Larrondo L.F."/>
            <person name="Lindquist E."/>
            <person name="Ling A."/>
            <person name="Lombard V."/>
            <person name="Lucas S."/>
            <person name="Lundell T."/>
            <person name="Martin R."/>
            <person name="McLaughlin D.J."/>
            <person name="Morgenstern I."/>
            <person name="Morin E."/>
            <person name="Murat C."/>
            <person name="Nagy L.G."/>
            <person name="Nolan M."/>
            <person name="Ohm R.A."/>
            <person name="Patyshakuliyeva A."/>
            <person name="Rokas A."/>
            <person name="Ruiz-Duenas F.J."/>
            <person name="Sabat G."/>
            <person name="Salamov A."/>
            <person name="Samejima M."/>
            <person name="Schmutz J."/>
            <person name="Slot J.C."/>
            <person name="St John F."/>
            <person name="Stenlid J."/>
            <person name="Sun H."/>
            <person name="Sun S."/>
            <person name="Syed K."/>
            <person name="Tsang A."/>
            <person name="Wiebenga A."/>
            <person name="Young D."/>
            <person name="Pisabarro A."/>
            <person name="Eastwood D.C."/>
            <person name="Martin F."/>
            <person name="Cullen D."/>
            <person name="Grigoriev I.V."/>
            <person name="Hibbett D.S."/>
        </authorList>
    </citation>
    <scope>NUCLEOTIDE SEQUENCE [LARGE SCALE GENOMIC DNA]</scope>
    <source>
        <strain evidence="4 5">DJM-731 SS1</strain>
    </source>
</reference>
<dbReference type="CDD" id="cd01448">
    <property type="entry name" value="TST_Repeat_1"/>
    <property type="match status" value="1"/>
</dbReference>
<dbReference type="PROSITE" id="PS50206">
    <property type="entry name" value="RHODANESE_3"/>
    <property type="match status" value="2"/>
</dbReference>
<dbReference type="InterPro" id="IPR045078">
    <property type="entry name" value="TST/MPST-like"/>
</dbReference>
<sequence>MSSPARESLLINPEEVGTWALGSYVPVDASWFMHAAIRRPKEEFEVKRLPNARFFDLDKVASQHPLGLPHMMPDNHTFADALESLGIDRGTTVVLYDTHGVFSSPRALFTFKAFGHPGALVLNGGLPAWEEQGLPVETEPPSAPWKSSYKPVPQLDASVIRSYEQMVDNSQYERDSKASELVLDARAHPRYTGETPEPRDIPSGHIPNSFSLPFSTLLEQHDKGDRSYTTMLSPEKLEQAIRDVLGPSADAVLAGQRPIVTTCGSGMTAAIIWLALQELGIDASVYDESWMGYAARKSSKIATGDE</sequence>
<dbReference type="GO" id="GO:0005739">
    <property type="term" value="C:mitochondrion"/>
    <property type="evidence" value="ECO:0007669"/>
    <property type="project" value="TreeGrafter"/>
</dbReference>
<feature type="domain" description="Rhodanese" evidence="3">
    <location>
        <begin position="20"/>
        <end position="138"/>
    </location>
</feature>
<dbReference type="HOGENOM" id="CLU_031618_3_1_1"/>
<keyword evidence="5" id="KW-1185">Reference proteome</keyword>
<keyword evidence="1" id="KW-0808">Transferase</keyword>
<accession>M5FQU5</accession>
<dbReference type="InterPro" id="IPR001763">
    <property type="entry name" value="Rhodanese-like_dom"/>
</dbReference>
<protein>
    <submittedName>
        <fullName evidence="4">Rhodanese-like protein</fullName>
    </submittedName>
</protein>
<dbReference type="GO" id="GO:0004792">
    <property type="term" value="F:thiosulfate-cyanide sulfurtransferase activity"/>
    <property type="evidence" value="ECO:0007669"/>
    <property type="project" value="TreeGrafter"/>
</dbReference>
<name>M5FQU5_DACPD</name>
<organism evidence="4 5">
    <name type="scientific">Dacryopinax primogenitus (strain DJM 731)</name>
    <name type="common">Brown rot fungus</name>
    <dbReference type="NCBI Taxonomy" id="1858805"/>
    <lineage>
        <taxon>Eukaryota</taxon>
        <taxon>Fungi</taxon>
        <taxon>Dikarya</taxon>
        <taxon>Basidiomycota</taxon>
        <taxon>Agaricomycotina</taxon>
        <taxon>Dacrymycetes</taxon>
        <taxon>Dacrymycetales</taxon>
        <taxon>Dacrymycetaceae</taxon>
        <taxon>Dacryopinax</taxon>
    </lineage>
</organism>
<dbReference type="AlphaFoldDB" id="M5FQU5"/>
<dbReference type="Pfam" id="PF00581">
    <property type="entry name" value="Rhodanese"/>
    <property type="match status" value="2"/>
</dbReference>
<dbReference type="PANTHER" id="PTHR11364">
    <property type="entry name" value="THIOSULFATE SULFERTANSFERASE"/>
    <property type="match status" value="1"/>
</dbReference>
<dbReference type="Proteomes" id="UP000030653">
    <property type="component" value="Unassembled WGS sequence"/>
</dbReference>
<evidence type="ECO:0000313" key="5">
    <source>
        <dbReference type="Proteomes" id="UP000030653"/>
    </source>
</evidence>
<dbReference type="OMA" id="NNNWFAS"/>
<evidence type="ECO:0000256" key="2">
    <source>
        <dbReference type="ARBA" id="ARBA00022737"/>
    </source>
</evidence>
<dbReference type="SMART" id="SM00450">
    <property type="entry name" value="RHOD"/>
    <property type="match status" value="2"/>
</dbReference>
<proteinExistence type="predicted"/>
<dbReference type="STRING" id="1858805.M5FQU5"/>
<dbReference type="CDD" id="cd01449">
    <property type="entry name" value="TST_Repeat_2"/>
    <property type="match status" value="1"/>
</dbReference>
<keyword evidence="2" id="KW-0677">Repeat</keyword>
<dbReference type="OrthoDB" id="270167at2759"/>
<evidence type="ECO:0000259" key="3">
    <source>
        <dbReference type="PROSITE" id="PS50206"/>
    </source>
</evidence>
<evidence type="ECO:0000313" key="4">
    <source>
        <dbReference type="EMBL" id="EJT97953.1"/>
    </source>
</evidence>
<dbReference type="InterPro" id="IPR036873">
    <property type="entry name" value="Rhodanese-like_dom_sf"/>
</dbReference>
<dbReference type="SUPFAM" id="SSF52821">
    <property type="entry name" value="Rhodanese/Cell cycle control phosphatase"/>
    <property type="match status" value="2"/>
</dbReference>